<comment type="caution">
    <text evidence="2">The sequence shown here is derived from an EMBL/GenBank/DDBJ whole genome shotgun (WGS) entry which is preliminary data.</text>
</comment>
<dbReference type="PANTHER" id="PTHR33121:SF15">
    <property type="entry name" value="BLUE LIGHT- AND TEMPERATURE-REGULATED ANTIREPRESSOR BLUF"/>
    <property type="match status" value="1"/>
</dbReference>
<sequence length="264" mass="29721">MSRIADIKSVDDFVPVGCKECRNKEALGLDFSMAFQPIVDIETHGVFGYEALVRGLNNEAAYTVLEQLNDNNRYRFDQTIRVKAIDLASSLGLQGMLSINFLPNAVYKPETCIRATLEAASEMGFPTERIMFEVTEGEKVTDHAHLHGIFAEYKKHNFTTAIDDFGAGYAGLNLLADWQPDVIKLDMALTRNIDKDRVRRSLVFAILTACRELEIKVIAEGIESREECLILAEQGVRLFQGYYFAKPGFETLPEIPEEIWSTLV</sequence>
<organism evidence="2 3">
    <name type="scientific">Novimethylophilus kurashikiensis</name>
    <dbReference type="NCBI Taxonomy" id="1825523"/>
    <lineage>
        <taxon>Bacteria</taxon>
        <taxon>Pseudomonadati</taxon>
        <taxon>Pseudomonadota</taxon>
        <taxon>Betaproteobacteria</taxon>
        <taxon>Nitrosomonadales</taxon>
        <taxon>Methylophilaceae</taxon>
        <taxon>Novimethylophilus</taxon>
    </lineage>
</organism>
<dbReference type="InterPro" id="IPR035919">
    <property type="entry name" value="EAL_sf"/>
</dbReference>
<evidence type="ECO:0000313" key="3">
    <source>
        <dbReference type="Proteomes" id="UP000245081"/>
    </source>
</evidence>
<evidence type="ECO:0000313" key="2">
    <source>
        <dbReference type="EMBL" id="GBG12622.1"/>
    </source>
</evidence>
<dbReference type="CDD" id="cd01948">
    <property type="entry name" value="EAL"/>
    <property type="match status" value="1"/>
</dbReference>
<dbReference type="InterPro" id="IPR050706">
    <property type="entry name" value="Cyclic-di-GMP_PDE-like"/>
</dbReference>
<accession>A0A2R5F1R8</accession>
<dbReference type="PANTHER" id="PTHR33121">
    <property type="entry name" value="CYCLIC DI-GMP PHOSPHODIESTERASE PDEF"/>
    <property type="match status" value="1"/>
</dbReference>
<evidence type="ECO:0000259" key="1">
    <source>
        <dbReference type="PROSITE" id="PS50883"/>
    </source>
</evidence>
<dbReference type="RefSeq" id="WP_181376125.1">
    <property type="nucleotide sequence ID" value="NZ_BDOQ01000001.1"/>
</dbReference>
<dbReference type="InterPro" id="IPR001633">
    <property type="entry name" value="EAL_dom"/>
</dbReference>
<gene>
    <name evidence="2" type="ORF">NMK_0153</name>
</gene>
<dbReference type="PROSITE" id="PS50883">
    <property type="entry name" value="EAL"/>
    <property type="match status" value="1"/>
</dbReference>
<feature type="domain" description="EAL" evidence="1">
    <location>
        <begin position="14"/>
        <end position="261"/>
    </location>
</feature>
<dbReference type="SUPFAM" id="SSF141868">
    <property type="entry name" value="EAL domain-like"/>
    <property type="match status" value="1"/>
</dbReference>
<keyword evidence="3" id="KW-1185">Reference proteome</keyword>
<dbReference type="EMBL" id="BDOQ01000001">
    <property type="protein sequence ID" value="GBG12622.1"/>
    <property type="molecule type" value="Genomic_DNA"/>
</dbReference>
<dbReference type="Gene3D" id="3.20.20.450">
    <property type="entry name" value="EAL domain"/>
    <property type="match status" value="1"/>
</dbReference>
<dbReference type="Proteomes" id="UP000245081">
    <property type="component" value="Unassembled WGS sequence"/>
</dbReference>
<proteinExistence type="predicted"/>
<dbReference type="Pfam" id="PF00563">
    <property type="entry name" value="EAL"/>
    <property type="match status" value="1"/>
</dbReference>
<dbReference type="GO" id="GO:0071111">
    <property type="term" value="F:cyclic-guanylate-specific phosphodiesterase activity"/>
    <property type="evidence" value="ECO:0007669"/>
    <property type="project" value="InterPro"/>
</dbReference>
<protein>
    <submittedName>
        <fullName evidence="2">Diguanylate phosphodiesterase</fullName>
    </submittedName>
</protein>
<name>A0A2R5F1R8_9PROT</name>
<reference evidence="2 3" key="1">
    <citation type="journal article" date="2018" name="Environ. Microbiol.">
        <title>Isolation and genomic characterization of Novimethylophilus kurashikiensis gen. nov. sp. nov., a new lanthanide-dependent methylotrophic species of Methylophilaceae.</title>
        <authorList>
            <person name="Lv H."/>
            <person name="Sahin N."/>
            <person name="Tani A."/>
        </authorList>
    </citation>
    <scope>NUCLEOTIDE SEQUENCE [LARGE SCALE GENOMIC DNA]</scope>
    <source>
        <strain evidence="2 3">La2-4</strain>
    </source>
</reference>
<dbReference type="SMART" id="SM00052">
    <property type="entry name" value="EAL"/>
    <property type="match status" value="1"/>
</dbReference>
<dbReference type="AlphaFoldDB" id="A0A2R5F1R8"/>